<dbReference type="PRINTS" id="PR00313">
    <property type="entry name" value="CABNDNGRPT"/>
</dbReference>
<dbReference type="InterPro" id="IPR001343">
    <property type="entry name" value="Hemolysn_Ca-bd"/>
</dbReference>
<dbReference type="PANTHER" id="PTHR46769:SF2">
    <property type="entry name" value="FIBROCYSTIN-L ISOFORM 2 PRECURSOR-RELATED"/>
    <property type="match status" value="1"/>
</dbReference>
<dbReference type="InterPro" id="IPR011050">
    <property type="entry name" value="Pectin_lyase_fold/virulence"/>
</dbReference>
<dbReference type="SUPFAM" id="SSF51120">
    <property type="entry name" value="beta-Roll"/>
    <property type="match status" value="2"/>
</dbReference>
<evidence type="ECO:0000313" key="7">
    <source>
        <dbReference type="Proteomes" id="UP000318017"/>
    </source>
</evidence>
<dbReference type="Proteomes" id="UP000318017">
    <property type="component" value="Chromosome"/>
</dbReference>
<dbReference type="PROSITE" id="PS51484">
    <property type="entry name" value="G8"/>
    <property type="match status" value="1"/>
</dbReference>
<keyword evidence="4" id="KW-0325">Glycoprotein</keyword>
<dbReference type="InterPro" id="IPR011049">
    <property type="entry name" value="Serralysin-like_metalloprot_C"/>
</dbReference>
<gene>
    <name evidence="6" type="primary">hlyA</name>
    <name evidence="6" type="ORF">Q31a_52080</name>
</gene>
<evidence type="ECO:0000313" key="6">
    <source>
        <dbReference type="EMBL" id="QDV26829.1"/>
    </source>
</evidence>
<keyword evidence="7" id="KW-1185">Reference proteome</keyword>
<dbReference type="Gene3D" id="2.150.10.10">
    <property type="entry name" value="Serralysin-like metalloprotease, C-terminal"/>
    <property type="match status" value="3"/>
</dbReference>
<feature type="domain" description="G8" evidence="5">
    <location>
        <begin position="55"/>
        <end position="183"/>
    </location>
</feature>
<dbReference type="InterPro" id="IPR055401">
    <property type="entry name" value="CEMIP_beta-hel_dom"/>
</dbReference>
<dbReference type="SUPFAM" id="SSF51126">
    <property type="entry name" value="Pectin lyase-like"/>
    <property type="match status" value="1"/>
</dbReference>
<evidence type="ECO:0000256" key="2">
    <source>
        <dbReference type="ARBA" id="ARBA00022475"/>
    </source>
</evidence>
<dbReference type="Gene3D" id="2.160.20.10">
    <property type="entry name" value="Single-stranded right-handed beta-helix, Pectin lyase-like"/>
    <property type="match status" value="1"/>
</dbReference>
<dbReference type="Pfam" id="PF00353">
    <property type="entry name" value="HemolysinCabind"/>
    <property type="match status" value="4"/>
</dbReference>
<dbReference type="InterPro" id="IPR012334">
    <property type="entry name" value="Pectin_lyas_fold"/>
</dbReference>
<dbReference type="GO" id="GO:0005886">
    <property type="term" value="C:plasma membrane"/>
    <property type="evidence" value="ECO:0007669"/>
    <property type="project" value="UniProtKB-SubCell"/>
</dbReference>
<name>A0A518GE08_9BACT</name>
<dbReference type="SMART" id="SM01225">
    <property type="entry name" value="G8"/>
    <property type="match status" value="1"/>
</dbReference>
<reference evidence="6 7" key="1">
    <citation type="submission" date="2019-02" db="EMBL/GenBank/DDBJ databases">
        <title>Deep-cultivation of Planctomycetes and their phenomic and genomic characterization uncovers novel biology.</title>
        <authorList>
            <person name="Wiegand S."/>
            <person name="Jogler M."/>
            <person name="Boedeker C."/>
            <person name="Pinto D."/>
            <person name="Vollmers J."/>
            <person name="Rivas-Marin E."/>
            <person name="Kohn T."/>
            <person name="Peeters S.H."/>
            <person name="Heuer A."/>
            <person name="Rast P."/>
            <person name="Oberbeckmann S."/>
            <person name="Bunk B."/>
            <person name="Jeske O."/>
            <person name="Meyerdierks A."/>
            <person name="Storesund J.E."/>
            <person name="Kallscheuer N."/>
            <person name="Luecker S."/>
            <person name="Lage O.M."/>
            <person name="Pohl T."/>
            <person name="Merkel B.J."/>
            <person name="Hornburger P."/>
            <person name="Mueller R.-W."/>
            <person name="Bruemmer F."/>
            <person name="Labrenz M."/>
            <person name="Spormann A.M."/>
            <person name="Op den Camp H."/>
            <person name="Overmann J."/>
            <person name="Amann R."/>
            <person name="Jetten M.S.M."/>
            <person name="Mascher T."/>
            <person name="Medema M.H."/>
            <person name="Devos D.P."/>
            <person name="Kaster A.-K."/>
            <person name="Ovreas L."/>
            <person name="Rohde M."/>
            <person name="Galperin M.Y."/>
            <person name="Jogler C."/>
        </authorList>
    </citation>
    <scope>NUCLEOTIDE SEQUENCE [LARGE SCALE GENOMIC DNA]</scope>
    <source>
        <strain evidence="6 7">Q31a</strain>
    </source>
</reference>
<evidence type="ECO:0000256" key="1">
    <source>
        <dbReference type="ARBA" id="ARBA00004236"/>
    </source>
</evidence>
<dbReference type="InterPro" id="IPR052387">
    <property type="entry name" value="Fibrocystin"/>
</dbReference>
<dbReference type="GO" id="GO:0005509">
    <property type="term" value="F:calcium ion binding"/>
    <property type="evidence" value="ECO:0007669"/>
    <property type="project" value="InterPro"/>
</dbReference>
<keyword evidence="2" id="KW-1003">Cell membrane</keyword>
<comment type="subcellular location">
    <subcellularLocation>
        <location evidence="1">Cell membrane</location>
    </subcellularLocation>
</comment>
<keyword evidence="2" id="KW-0472">Membrane</keyword>
<sequence length="929" mass="99731">MSARSLRIQQLESRRLLHGASVTDFSVVTMHDTIPRFAANAEFVAVRSGDWSDPLTWNQRRVPGVGATVQIPQGQDVDYDVNSHTKLDAIEVSGRLDFDPTVDTALWINEIMVMPHGTMTIGTADDSVAPSQKAEIVFTDSTPKTGTKNAPGEDIWNFGNGLIVLGTLELHGAAKTAFARATSDLVAGETALSLDAIPSDWNVGDQLVLPETSQTVIRKTEVILNESEVVGLAAISGTDVTLDRGFTFDHRGITENSFGIERFAHVGNLTRNIVLRSENPEGYRGHFMATADAQVTLKNVAFESMGRTSADRPVTNPLFNPDGSLFSLGDNQIARYPIHLHHLNNPFMIDGVVVNDALKWGIAVHGSDNGTVQNSIVFDSDGSAIVTEDGSEIGNKFLNNLVIKVDGGHQRLDGRAGAAQTVDALGNLFIEIGADGSGFWLRATAGTFVGNTVYDAAGYGYNFNGYYRVPAGPNGAAELHKQIELFEGNEAVSSLGGFWLTWSQGQHDILGYQRQIFDNFLAWHVQLEGVKAYHDANATLRNFQLINDPSVSNENEGSGSIFTARTNVGMWFGSESYENFNLRIEDARIENFNIGILAPVHAGQEGALLDGAFLRNYLNIAFDASADPNTFSYRNVEFAPSLVTRIAQSMPQDVTNLWHEDHGVLLAGTQSAELPPRIPASLPVKVDRRESGELRLTSGDTGDTIKVVQTAEFYEVSINGLVVLFRVQDLSRILFWGNGGDDTFVNETHLPLLAFGGSGNDRLVGGTSADTLIGEDGDDTLLGMAGDDLLYGGIGNDLLEGGVGRDKLQGEEGLDRLFGGLGDDWVLDGGAGDDEIHGDEGDDVLVGGDGQDRLYGGSGEDSLSGGNGDDWLFAGLGDDVLNGGSGNNLLQGDEGRDKLWGGIGDDELVYDLSDYVISGGAGTNRLRLT</sequence>
<dbReference type="PANTHER" id="PTHR46769">
    <property type="entry name" value="POLYCYSTIC KIDNEY AND HEPATIC DISEASE 1 (AUTOSOMAL RECESSIVE)-LIKE 1"/>
    <property type="match status" value="1"/>
</dbReference>
<evidence type="ECO:0000256" key="3">
    <source>
        <dbReference type="ARBA" id="ARBA00022729"/>
    </source>
</evidence>
<dbReference type="RefSeq" id="WP_145083297.1">
    <property type="nucleotide sequence ID" value="NZ_CP036298.1"/>
</dbReference>
<dbReference type="EMBL" id="CP036298">
    <property type="protein sequence ID" value="QDV26829.1"/>
    <property type="molecule type" value="Genomic_DNA"/>
</dbReference>
<dbReference type="Pfam" id="PF24606">
    <property type="entry name" value="CEMIP_beta-hel"/>
    <property type="match status" value="1"/>
</dbReference>
<dbReference type="AlphaFoldDB" id="A0A518GE08"/>
<protein>
    <submittedName>
        <fullName evidence="6">Hemolysin, chromosomal</fullName>
    </submittedName>
</protein>
<evidence type="ECO:0000259" key="5">
    <source>
        <dbReference type="PROSITE" id="PS51484"/>
    </source>
</evidence>
<dbReference type="InterPro" id="IPR019316">
    <property type="entry name" value="G8_domain"/>
</dbReference>
<dbReference type="KEGG" id="ahel:Q31a_52080"/>
<dbReference type="Pfam" id="PF10162">
    <property type="entry name" value="G8"/>
    <property type="match status" value="1"/>
</dbReference>
<proteinExistence type="predicted"/>
<keyword evidence="3" id="KW-0732">Signal</keyword>
<evidence type="ECO:0000256" key="4">
    <source>
        <dbReference type="ARBA" id="ARBA00023180"/>
    </source>
</evidence>
<accession>A0A518GE08</accession>
<organism evidence="6 7">
    <name type="scientific">Aureliella helgolandensis</name>
    <dbReference type="NCBI Taxonomy" id="2527968"/>
    <lineage>
        <taxon>Bacteria</taxon>
        <taxon>Pseudomonadati</taxon>
        <taxon>Planctomycetota</taxon>
        <taxon>Planctomycetia</taxon>
        <taxon>Pirellulales</taxon>
        <taxon>Pirellulaceae</taxon>
        <taxon>Aureliella</taxon>
    </lineage>
</organism>
<dbReference type="OrthoDB" id="227223at2"/>